<reference evidence="2" key="1">
    <citation type="submission" date="2024-07" db="EMBL/GenBank/DDBJ databases">
        <authorList>
            <person name="Kim Y.J."/>
            <person name="Jeong J.Y."/>
        </authorList>
    </citation>
    <scope>NUCLEOTIDE SEQUENCE</scope>
    <source>
        <strain evidence="2">GIHE-MW2</strain>
    </source>
</reference>
<evidence type="ECO:0000313" key="2">
    <source>
        <dbReference type="EMBL" id="XCM38735.1"/>
    </source>
</evidence>
<dbReference type="PANTHER" id="PTHR35745">
    <property type="entry name" value="BNACNNG14650D PROTEIN"/>
    <property type="match status" value="1"/>
</dbReference>
<gene>
    <name evidence="2" type="ORF">ABWT76_001604</name>
</gene>
<dbReference type="EMBL" id="CP159837">
    <property type="protein sequence ID" value="XCM38735.1"/>
    <property type="molecule type" value="Genomic_DNA"/>
</dbReference>
<accession>A0AAU8JKF7</accession>
<dbReference type="PANTHER" id="PTHR35745:SF1">
    <property type="entry name" value="OS04G0513000 PROTEIN"/>
    <property type="match status" value="1"/>
</dbReference>
<name>A0AAU8JKF7_9CYAN</name>
<sequence length="108" mass="11891">MNPLVNAFFVGRALAEVVNQTISKTITNALSELGKFDAEQRENLRKFTEEVMERAKRDAEAVSLESTGSGSGANGSESEDLQATIDELRAEIAQVRAELQRYRSNSRA</sequence>
<organism evidence="2">
    <name type="scientific">Planktothricoides raciborskii GIHE-MW2</name>
    <dbReference type="NCBI Taxonomy" id="2792601"/>
    <lineage>
        <taxon>Bacteria</taxon>
        <taxon>Bacillati</taxon>
        <taxon>Cyanobacteriota</taxon>
        <taxon>Cyanophyceae</taxon>
        <taxon>Oscillatoriophycideae</taxon>
        <taxon>Oscillatoriales</taxon>
        <taxon>Oscillatoriaceae</taxon>
        <taxon>Planktothricoides</taxon>
    </lineage>
</organism>
<protein>
    <submittedName>
        <fullName evidence="2">DUF6825 family protein</fullName>
    </submittedName>
</protein>
<dbReference type="AlphaFoldDB" id="A0AAU8JKF7"/>
<evidence type="ECO:0000256" key="1">
    <source>
        <dbReference type="SAM" id="MobiDB-lite"/>
    </source>
</evidence>
<proteinExistence type="predicted"/>
<feature type="region of interest" description="Disordered" evidence="1">
    <location>
        <begin position="56"/>
        <end position="82"/>
    </location>
</feature>
<dbReference type="GO" id="GO:0010027">
    <property type="term" value="P:thylakoid membrane organization"/>
    <property type="evidence" value="ECO:0007669"/>
    <property type="project" value="InterPro"/>
</dbReference>
<dbReference type="InterPro" id="IPR040003">
    <property type="entry name" value="PG18-like"/>
</dbReference>
<dbReference type="RefSeq" id="WP_054470380.1">
    <property type="nucleotide sequence ID" value="NZ_CP159837.1"/>
</dbReference>
<dbReference type="Pfam" id="PF20711">
    <property type="entry name" value="DUF6825"/>
    <property type="match status" value="1"/>
</dbReference>